<name>A0ABU7U1C8_9PROT</name>
<dbReference type="RefSeq" id="WP_394819543.1">
    <property type="nucleotide sequence ID" value="NZ_JAWJZY010000002.1"/>
</dbReference>
<dbReference type="EMBL" id="JAWJZY010000002">
    <property type="protein sequence ID" value="MEE8658642.1"/>
    <property type="molecule type" value="Genomic_DNA"/>
</dbReference>
<keyword evidence="2" id="KW-1185">Reference proteome</keyword>
<protein>
    <submittedName>
        <fullName evidence="1">Uncharacterized protein</fullName>
    </submittedName>
</protein>
<reference evidence="1 2" key="1">
    <citation type="submission" date="2023-10" db="EMBL/GenBank/DDBJ databases">
        <title>Sorlinia euscelidii gen. nov., sp. nov., an acetic acid bacteria isolated from the gut of Euscelidius variegatus emitter.</title>
        <authorList>
            <person name="Michoud G."/>
            <person name="Marasco R."/>
            <person name="Seferji K."/>
            <person name="Gonella E."/>
            <person name="Garuglieri E."/>
            <person name="Alma A."/>
            <person name="Mapelli F."/>
            <person name="Borin S."/>
            <person name="Daffonchio D."/>
            <person name="Crotti E."/>
        </authorList>
    </citation>
    <scope>NUCLEOTIDE SEQUENCE [LARGE SCALE GENOMIC DNA]</scope>
    <source>
        <strain evidence="1 2">EV16P</strain>
    </source>
</reference>
<organism evidence="1 2">
    <name type="scientific">Sorlinia euscelidii</name>
    <dbReference type="NCBI Taxonomy" id="3081148"/>
    <lineage>
        <taxon>Bacteria</taxon>
        <taxon>Pseudomonadati</taxon>
        <taxon>Pseudomonadota</taxon>
        <taxon>Alphaproteobacteria</taxon>
        <taxon>Acetobacterales</taxon>
        <taxon>Acetobacteraceae</taxon>
        <taxon>Sorlinia</taxon>
    </lineage>
</organism>
<accession>A0ABU7U1C8</accession>
<proteinExistence type="predicted"/>
<dbReference type="Proteomes" id="UP001312908">
    <property type="component" value="Unassembled WGS sequence"/>
</dbReference>
<sequence>MATLTVNGGIGGASYNFDAPEELSTQLAQQYVDAINDAISSNTFQVIPPDGTPASDKPICQVDWNVASDGNNVDSLPDGATHLLVHDVSQTAVANFSLSVDQPRRLAILDGGSQMGDYDLSGAISGSLSVLQAARIVDMSESQGDWSIAVNSGIAWQESQTPNDQFGLDPKVKGVLLSGGNVISTSSGENHVSVSGAQNLIGLGAGTNHIVSQGQDTVFGQGITTNALADTTKGEATFNLGTSYGRDYVTINGGRGLYDLGQSASVFDNATVGSTIKVQSNSSVSGGAGSTVTFDNAGGEGTISGAAGDTISASGNLSVLQGQNQSISVEGALRFLNGTGNSTLAGGANSTVWGAQGLNAVANMSGYTIFTANQPDATGDQTYDASASSGNIEYWSGPGTSSFTSGSGDDHFVFGTAFAGTSGDSIVTITGGAGANSFGVLSGHNGGNITITDFDASKGDFFFQYFYNPASASQAVQDLLATATVSGGNTTLHLDNNMQVTFLGVTNLDASAIRIS</sequence>
<evidence type="ECO:0000313" key="2">
    <source>
        <dbReference type="Proteomes" id="UP001312908"/>
    </source>
</evidence>
<comment type="caution">
    <text evidence="1">The sequence shown here is derived from an EMBL/GenBank/DDBJ whole genome shotgun (WGS) entry which is preliminary data.</text>
</comment>
<evidence type="ECO:0000313" key="1">
    <source>
        <dbReference type="EMBL" id="MEE8658642.1"/>
    </source>
</evidence>
<gene>
    <name evidence="1" type="ORF">DOFOFD_06425</name>
</gene>